<proteinExistence type="predicted"/>
<protein>
    <recommendedName>
        <fullName evidence="4">DUF3592 domain-containing protein</fullName>
    </recommendedName>
</protein>
<keyword evidence="3" id="KW-1185">Reference proteome</keyword>
<reference evidence="2 3" key="1">
    <citation type="submission" date="2019-10" db="EMBL/GenBank/DDBJ databases">
        <title>A novel species.</title>
        <authorList>
            <person name="Gao J."/>
        </authorList>
    </citation>
    <scope>NUCLEOTIDE SEQUENCE [LARGE SCALE GENOMIC DNA]</scope>
    <source>
        <strain evidence="2 3">QMT-28</strain>
    </source>
</reference>
<dbReference type="AlphaFoldDB" id="A0A5Q0LGJ1"/>
<dbReference type="Proteomes" id="UP000326179">
    <property type="component" value="Chromosome"/>
</dbReference>
<feature type="transmembrane region" description="Helical" evidence="1">
    <location>
        <begin position="6"/>
        <end position="27"/>
    </location>
</feature>
<dbReference type="EMBL" id="CP045643">
    <property type="protein sequence ID" value="QFZ76163.1"/>
    <property type="molecule type" value="Genomic_DNA"/>
</dbReference>
<keyword evidence="1" id="KW-1133">Transmembrane helix</keyword>
<evidence type="ECO:0000313" key="2">
    <source>
        <dbReference type="EMBL" id="QFZ76163.1"/>
    </source>
</evidence>
<dbReference type="KEGG" id="sfy:GFH48_25430"/>
<accession>A0A5Q0LGJ1</accession>
<sequence length="168" mass="17992">MDVLVCVFYVVPALIMAGATLTAVTVVHRSRAMGRAWNSGLTAEARCLRSYTTISGGGDTSVSTTLHHVYEFTTRDGRTIRVEESNGPATVVEGDIVTVHYTAERPQRATAHAPQRGLLAAGTVFVVVFCAVVVLICAGFIVGFHEFSSAWDSAWKAQGWSEATGLPF</sequence>
<name>A0A5Q0LGJ1_9ACTN</name>
<keyword evidence="1" id="KW-0812">Transmembrane</keyword>
<feature type="transmembrane region" description="Helical" evidence="1">
    <location>
        <begin position="118"/>
        <end position="142"/>
    </location>
</feature>
<evidence type="ECO:0008006" key="4">
    <source>
        <dbReference type="Google" id="ProtNLM"/>
    </source>
</evidence>
<dbReference type="RefSeq" id="WP_153290403.1">
    <property type="nucleotide sequence ID" value="NZ_CP045643.1"/>
</dbReference>
<evidence type="ECO:0000313" key="3">
    <source>
        <dbReference type="Proteomes" id="UP000326179"/>
    </source>
</evidence>
<keyword evidence="1" id="KW-0472">Membrane</keyword>
<evidence type="ECO:0000256" key="1">
    <source>
        <dbReference type="SAM" id="Phobius"/>
    </source>
</evidence>
<organism evidence="2 3">
    <name type="scientific">Streptomyces fagopyri</name>
    <dbReference type="NCBI Taxonomy" id="2662397"/>
    <lineage>
        <taxon>Bacteria</taxon>
        <taxon>Bacillati</taxon>
        <taxon>Actinomycetota</taxon>
        <taxon>Actinomycetes</taxon>
        <taxon>Kitasatosporales</taxon>
        <taxon>Streptomycetaceae</taxon>
        <taxon>Streptomyces</taxon>
    </lineage>
</organism>
<gene>
    <name evidence="2" type="ORF">GFH48_25430</name>
</gene>